<proteinExistence type="predicted"/>
<dbReference type="EMBL" id="GBXM01101777">
    <property type="protein sequence ID" value="JAH06800.1"/>
    <property type="molecule type" value="Transcribed_RNA"/>
</dbReference>
<sequence length="16" mass="1859">MFIKSIKSDLVSCIFQ</sequence>
<evidence type="ECO:0000313" key="1">
    <source>
        <dbReference type="EMBL" id="JAH06800.1"/>
    </source>
</evidence>
<reference evidence="1" key="2">
    <citation type="journal article" date="2015" name="Fish Shellfish Immunol.">
        <title>Early steps in the European eel (Anguilla anguilla)-Vibrio vulnificus interaction in the gills: Role of the RtxA13 toxin.</title>
        <authorList>
            <person name="Callol A."/>
            <person name="Pajuelo D."/>
            <person name="Ebbesson L."/>
            <person name="Teles M."/>
            <person name="MacKenzie S."/>
            <person name="Amaro C."/>
        </authorList>
    </citation>
    <scope>NUCLEOTIDE SEQUENCE</scope>
</reference>
<protein>
    <submittedName>
        <fullName evidence="1">Uncharacterized protein</fullName>
    </submittedName>
</protein>
<accession>A0A0E9PRV7</accession>
<dbReference type="AlphaFoldDB" id="A0A0E9PRV7"/>
<name>A0A0E9PRV7_ANGAN</name>
<organism evidence="1">
    <name type="scientific">Anguilla anguilla</name>
    <name type="common">European freshwater eel</name>
    <name type="synonym">Muraena anguilla</name>
    <dbReference type="NCBI Taxonomy" id="7936"/>
    <lineage>
        <taxon>Eukaryota</taxon>
        <taxon>Metazoa</taxon>
        <taxon>Chordata</taxon>
        <taxon>Craniata</taxon>
        <taxon>Vertebrata</taxon>
        <taxon>Euteleostomi</taxon>
        <taxon>Actinopterygii</taxon>
        <taxon>Neopterygii</taxon>
        <taxon>Teleostei</taxon>
        <taxon>Anguilliformes</taxon>
        <taxon>Anguillidae</taxon>
        <taxon>Anguilla</taxon>
    </lineage>
</organism>
<reference evidence="1" key="1">
    <citation type="submission" date="2014-11" db="EMBL/GenBank/DDBJ databases">
        <authorList>
            <person name="Amaro Gonzalez C."/>
        </authorList>
    </citation>
    <scope>NUCLEOTIDE SEQUENCE</scope>
</reference>